<keyword evidence="1 5" id="KW-0489">Methyltransferase</keyword>
<comment type="caution">
    <text evidence="5">The sequence shown here is derived from an EMBL/GenBank/DDBJ whole genome shotgun (WGS) entry which is preliminary data.</text>
</comment>
<gene>
    <name evidence="5" type="primary">rebM_2</name>
    <name evidence="5" type="ORF">ENSA7_16450</name>
</gene>
<dbReference type="GO" id="GO:0032259">
    <property type="term" value="P:methylation"/>
    <property type="evidence" value="ECO:0007669"/>
    <property type="project" value="UniProtKB-KW"/>
</dbReference>
<dbReference type="Gene3D" id="3.40.50.150">
    <property type="entry name" value="Vaccinia Virus protein VP39"/>
    <property type="match status" value="1"/>
</dbReference>
<evidence type="ECO:0000256" key="1">
    <source>
        <dbReference type="ARBA" id="ARBA00022603"/>
    </source>
</evidence>
<dbReference type="PANTHER" id="PTHR43464:SF19">
    <property type="entry name" value="UBIQUINONE BIOSYNTHESIS O-METHYLTRANSFERASE, MITOCHONDRIAL"/>
    <property type="match status" value="1"/>
</dbReference>
<dbReference type="Proteomes" id="UP000238823">
    <property type="component" value="Unassembled WGS sequence"/>
</dbReference>
<dbReference type="CDD" id="cd02440">
    <property type="entry name" value="AdoMet_MTases"/>
    <property type="match status" value="1"/>
</dbReference>
<dbReference type="AlphaFoldDB" id="A0A2S9YUC1"/>
<dbReference type="Pfam" id="PF08241">
    <property type="entry name" value="Methyltransf_11"/>
    <property type="match status" value="1"/>
</dbReference>
<dbReference type="SUPFAM" id="SSF53335">
    <property type="entry name" value="S-adenosyl-L-methionine-dependent methyltransferases"/>
    <property type="match status" value="1"/>
</dbReference>
<keyword evidence="2 5" id="KW-0808">Transferase</keyword>
<reference evidence="5 6" key="1">
    <citation type="submission" date="2018-03" db="EMBL/GenBank/DDBJ databases">
        <title>Draft Genome Sequences of the Obligatory Marine Myxobacteria Enhygromyxa salina SWB007.</title>
        <authorList>
            <person name="Poehlein A."/>
            <person name="Moghaddam J.A."/>
            <person name="Harms H."/>
            <person name="Alanjari M."/>
            <person name="Koenig G.M."/>
            <person name="Daniel R."/>
            <person name="Schaeberle T.F."/>
        </authorList>
    </citation>
    <scope>NUCLEOTIDE SEQUENCE [LARGE SCALE GENOMIC DNA]</scope>
    <source>
        <strain evidence="5 6">SWB007</strain>
    </source>
</reference>
<dbReference type="PANTHER" id="PTHR43464">
    <property type="entry name" value="METHYLTRANSFERASE"/>
    <property type="match status" value="1"/>
</dbReference>
<dbReference type="GO" id="GO:0102082">
    <property type="term" value="F:demethylrebeccamycin--D-glucose O-methyltransferase activity"/>
    <property type="evidence" value="ECO:0007669"/>
    <property type="project" value="UniProtKB-EC"/>
</dbReference>
<dbReference type="InterPro" id="IPR029063">
    <property type="entry name" value="SAM-dependent_MTases_sf"/>
</dbReference>
<sequence length="210" mass="23098">MATHADPNNVVGNFEDKYASRNPIARMLVTGFLNAVTELFVHAQPGGKTVLEVGCGEGKLATQLIRNARAPSRYLATDVSLDTISAELDPRIETQVASIYDLPFEPGSFDIVVCCEVLEHLEDPARGLAQISRVARERVLLSTPQEPVWRAMNMARGKYLRALGNTPGHIQHFSRRELQALAATQLRLLEVRTPLPWTVILGEPLALAHA</sequence>
<dbReference type="GO" id="GO:0008757">
    <property type="term" value="F:S-adenosylmethionine-dependent methyltransferase activity"/>
    <property type="evidence" value="ECO:0007669"/>
    <property type="project" value="InterPro"/>
</dbReference>
<feature type="domain" description="Methyltransferase type 11" evidence="4">
    <location>
        <begin position="51"/>
        <end position="137"/>
    </location>
</feature>
<evidence type="ECO:0000256" key="3">
    <source>
        <dbReference type="ARBA" id="ARBA00022691"/>
    </source>
</evidence>
<name>A0A2S9YUC1_9BACT</name>
<evidence type="ECO:0000259" key="4">
    <source>
        <dbReference type="Pfam" id="PF08241"/>
    </source>
</evidence>
<dbReference type="InterPro" id="IPR013216">
    <property type="entry name" value="Methyltransf_11"/>
</dbReference>
<dbReference type="RefSeq" id="WP_106088677.1">
    <property type="nucleotide sequence ID" value="NZ_PVNL01000039.1"/>
</dbReference>
<evidence type="ECO:0000256" key="2">
    <source>
        <dbReference type="ARBA" id="ARBA00022679"/>
    </source>
</evidence>
<evidence type="ECO:0000313" key="6">
    <source>
        <dbReference type="Proteomes" id="UP000238823"/>
    </source>
</evidence>
<accession>A0A2S9YUC1</accession>
<dbReference type="EC" id="2.1.1.164" evidence="5"/>
<keyword evidence="3" id="KW-0949">S-adenosyl-L-methionine</keyword>
<dbReference type="OrthoDB" id="5504467at2"/>
<proteinExistence type="predicted"/>
<evidence type="ECO:0000313" key="5">
    <source>
        <dbReference type="EMBL" id="PRQ08639.1"/>
    </source>
</evidence>
<protein>
    <submittedName>
        <fullName evidence="5">Demethylrebeccamycin-D-glucose O-methyltransferase</fullName>
        <ecNumber evidence="5">2.1.1.164</ecNumber>
    </submittedName>
</protein>
<organism evidence="5 6">
    <name type="scientific">Enhygromyxa salina</name>
    <dbReference type="NCBI Taxonomy" id="215803"/>
    <lineage>
        <taxon>Bacteria</taxon>
        <taxon>Pseudomonadati</taxon>
        <taxon>Myxococcota</taxon>
        <taxon>Polyangia</taxon>
        <taxon>Nannocystales</taxon>
        <taxon>Nannocystaceae</taxon>
        <taxon>Enhygromyxa</taxon>
    </lineage>
</organism>
<dbReference type="EMBL" id="PVNL01000039">
    <property type="protein sequence ID" value="PRQ08639.1"/>
    <property type="molecule type" value="Genomic_DNA"/>
</dbReference>